<dbReference type="Pfam" id="PF12670">
    <property type="entry name" value="DUF3792"/>
    <property type="match status" value="1"/>
</dbReference>
<evidence type="ECO:0000313" key="3">
    <source>
        <dbReference type="Proteomes" id="UP000886889"/>
    </source>
</evidence>
<evidence type="ECO:0000313" key="2">
    <source>
        <dbReference type="EMBL" id="HIV24046.1"/>
    </source>
</evidence>
<dbReference type="EMBL" id="DVOS01000074">
    <property type="protein sequence ID" value="HIV24046.1"/>
    <property type="molecule type" value="Genomic_DNA"/>
</dbReference>
<keyword evidence="1" id="KW-0472">Membrane</keyword>
<name>A0A9D1P058_9FIRM</name>
<dbReference type="InterPro" id="IPR023804">
    <property type="entry name" value="DUF3792_TM"/>
</dbReference>
<accession>A0A9D1P058</accession>
<sequence>MKKEILGFLKVLAVQAGATAAAVCLLAFLMLKQEWSAQTARIGVTAAWGMISFLGGLLAGMGEKKKKFLRGAACGCLYVLVLLFISLAGGRETALQPDRLALCLAVCAGAGMAGGMCAGIR</sequence>
<proteinExistence type="predicted"/>
<gene>
    <name evidence="2" type="ORF">IAC80_08950</name>
</gene>
<dbReference type="NCBIfam" id="TIGR04086">
    <property type="entry name" value="TIGR04086_membr"/>
    <property type="match status" value="1"/>
</dbReference>
<reference evidence="2" key="1">
    <citation type="submission" date="2020-10" db="EMBL/GenBank/DDBJ databases">
        <authorList>
            <person name="Gilroy R."/>
        </authorList>
    </citation>
    <scope>NUCLEOTIDE SEQUENCE</scope>
    <source>
        <strain evidence="2">ChiBcec6-7307</strain>
    </source>
</reference>
<protein>
    <submittedName>
        <fullName evidence="2">TIGR04086 family membrane protein</fullName>
    </submittedName>
</protein>
<feature type="transmembrane region" description="Helical" evidence="1">
    <location>
        <begin position="42"/>
        <end position="61"/>
    </location>
</feature>
<keyword evidence="1" id="KW-1133">Transmembrane helix</keyword>
<feature type="transmembrane region" description="Helical" evidence="1">
    <location>
        <begin position="7"/>
        <end position="30"/>
    </location>
</feature>
<organism evidence="2 3">
    <name type="scientific">Candidatus Merdiplasma excrementigallinarum</name>
    <dbReference type="NCBI Taxonomy" id="2840864"/>
    <lineage>
        <taxon>Bacteria</taxon>
        <taxon>Bacillati</taxon>
        <taxon>Bacillota</taxon>
        <taxon>Clostridia</taxon>
        <taxon>Lachnospirales</taxon>
        <taxon>Lachnospiraceae</taxon>
        <taxon>Lachnospiraceae incertae sedis</taxon>
        <taxon>Candidatus Merdiplasma</taxon>
    </lineage>
</organism>
<dbReference type="AlphaFoldDB" id="A0A9D1P058"/>
<feature type="transmembrane region" description="Helical" evidence="1">
    <location>
        <begin position="68"/>
        <end position="87"/>
    </location>
</feature>
<dbReference type="Proteomes" id="UP000886889">
    <property type="component" value="Unassembled WGS sequence"/>
</dbReference>
<keyword evidence="1" id="KW-0812">Transmembrane</keyword>
<evidence type="ECO:0000256" key="1">
    <source>
        <dbReference type="SAM" id="Phobius"/>
    </source>
</evidence>
<comment type="caution">
    <text evidence="2">The sequence shown here is derived from an EMBL/GenBank/DDBJ whole genome shotgun (WGS) entry which is preliminary data.</text>
</comment>
<reference evidence="2" key="2">
    <citation type="journal article" date="2021" name="PeerJ">
        <title>Extensive microbial diversity within the chicken gut microbiome revealed by metagenomics and culture.</title>
        <authorList>
            <person name="Gilroy R."/>
            <person name="Ravi A."/>
            <person name="Getino M."/>
            <person name="Pursley I."/>
            <person name="Horton D.L."/>
            <person name="Alikhan N.F."/>
            <person name="Baker D."/>
            <person name="Gharbi K."/>
            <person name="Hall N."/>
            <person name="Watson M."/>
            <person name="Adriaenssens E.M."/>
            <person name="Foster-Nyarko E."/>
            <person name="Jarju S."/>
            <person name="Secka A."/>
            <person name="Antonio M."/>
            <person name="Oren A."/>
            <person name="Chaudhuri R.R."/>
            <person name="La Ragione R."/>
            <person name="Hildebrand F."/>
            <person name="Pallen M.J."/>
        </authorList>
    </citation>
    <scope>NUCLEOTIDE SEQUENCE</scope>
    <source>
        <strain evidence="2">ChiBcec6-7307</strain>
    </source>
</reference>
<feature type="transmembrane region" description="Helical" evidence="1">
    <location>
        <begin position="99"/>
        <end position="120"/>
    </location>
</feature>